<proteinExistence type="inferred from homology"/>
<evidence type="ECO:0000256" key="7">
    <source>
        <dbReference type="SAM" id="SignalP"/>
    </source>
</evidence>
<evidence type="ECO:0000256" key="4">
    <source>
        <dbReference type="ARBA" id="ARBA00022833"/>
    </source>
</evidence>
<name>A0A399FX30_UNCN2</name>
<evidence type="ECO:0000256" key="6">
    <source>
        <dbReference type="RuleBase" id="RU003983"/>
    </source>
</evidence>
<dbReference type="Proteomes" id="UP000266287">
    <property type="component" value="Unassembled WGS sequence"/>
</dbReference>
<dbReference type="PROSITE" id="PS51257">
    <property type="entry name" value="PROKAR_LIPOPROTEIN"/>
    <property type="match status" value="1"/>
</dbReference>
<keyword evidence="1 6" id="KW-0645">Protease</keyword>
<protein>
    <recommendedName>
        <fullName evidence="8">Peptidase M48 domain-containing protein</fullName>
    </recommendedName>
</protein>
<gene>
    <name evidence="9" type="ORF">B9J77_01580</name>
</gene>
<keyword evidence="5 6" id="KW-0482">Metalloprotease</keyword>
<keyword evidence="7" id="KW-0732">Signal</keyword>
<dbReference type="GO" id="GO:0016020">
    <property type="term" value="C:membrane"/>
    <property type="evidence" value="ECO:0007669"/>
    <property type="project" value="TreeGrafter"/>
</dbReference>
<dbReference type="PANTHER" id="PTHR22726:SF1">
    <property type="entry name" value="METALLOENDOPEPTIDASE OMA1, MITOCHONDRIAL"/>
    <property type="match status" value="1"/>
</dbReference>
<dbReference type="Pfam" id="PF01435">
    <property type="entry name" value="Peptidase_M48"/>
    <property type="match status" value="1"/>
</dbReference>
<evidence type="ECO:0000256" key="3">
    <source>
        <dbReference type="ARBA" id="ARBA00022801"/>
    </source>
</evidence>
<feature type="chain" id="PRO_5017354502" description="Peptidase M48 domain-containing protein" evidence="7">
    <location>
        <begin position="26"/>
        <end position="253"/>
    </location>
</feature>
<accession>A0A399FX30</accession>
<dbReference type="GO" id="GO:0004222">
    <property type="term" value="F:metalloendopeptidase activity"/>
    <property type="evidence" value="ECO:0007669"/>
    <property type="project" value="InterPro"/>
</dbReference>
<keyword evidence="4 6" id="KW-0862">Zinc</keyword>
<dbReference type="GO" id="GO:0046872">
    <property type="term" value="F:metal ion binding"/>
    <property type="evidence" value="ECO:0007669"/>
    <property type="project" value="UniProtKB-KW"/>
</dbReference>
<dbReference type="GO" id="GO:0051603">
    <property type="term" value="P:proteolysis involved in protein catabolic process"/>
    <property type="evidence" value="ECO:0007669"/>
    <property type="project" value="TreeGrafter"/>
</dbReference>
<evidence type="ECO:0000259" key="8">
    <source>
        <dbReference type="Pfam" id="PF01435"/>
    </source>
</evidence>
<evidence type="ECO:0000256" key="2">
    <source>
        <dbReference type="ARBA" id="ARBA00022723"/>
    </source>
</evidence>
<evidence type="ECO:0000313" key="10">
    <source>
        <dbReference type="Proteomes" id="UP000266287"/>
    </source>
</evidence>
<evidence type="ECO:0000256" key="5">
    <source>
        <dbReference type="ARBA" id="ARBA00023049"/>
    </source>
</evidence>
<dbReference type="InterPro" id="IPR001915">
    <property type="entry name" value="Peptidase_M48"/>
</dbReference>
<feature type="domain" description="Peptidase M48" evidence="8">
    <location>
        <begin position="67"/>
        <end position="244"/>
    </location>
</feature>
<comment type="caution">
    <text evidence="9">The sequence shown here is derived from an EMBL/GenBank/DDBJ whole genome shotgun (WGS) entry which is preliminary data.</text>
</comment>
<dbReference type="EMBL" id="NDHY01000002">
    <property type="protein sequence ID" value="RII00731.1"/>
    <property type="molecule type" value="Genomic_DNA"/>
</dbReference>
<keyword evidence="3 6" id="KW-0378">Hydrolase</keyword>
<evidence type="ECO:0000256" key="1">
    <source>
        <dbReference type="ARBA" id="ARBA00022670"/>
    </source>
</evidence>
<reference evidence="9 10" key="1">
    <citation type="submission" date="2018-08" db="EMBL/GenBank/DDBJ databases">
        <title>Draft genome of candidate division NPL-UPA2 bacterium Unc8 that adapted to ultra-basic serpentinizing groundwater.</title>
        <authorList>
            <person name="Ishii S."/>
            <person name="Suzuki S."/>
            <person name="Nealson K.H."/>
        </authorList>
    </citation>
    <scope>NUCLEOTIDE SEQUENCE [LARGE SCALE GENOMIC DNA]</scope>
    <source>
        <strain evidence="9">Unc8</strain>
    </source>
</reference>
<dbReference type="Gene3D" id="3.30.2010.10">
    <property type="entry name" value="Metalloproteases ('zincins'), catalytic domain"/>
    <property type="match status" value="1"/>
</dbReference>
<organism evidence="9 10">
    <name type="scientific">candidate division NPL-UPA2 bacterium Unc8</name>
    <dbReference type="NCBI Taxonomy" id="1980939"/>
    <lineage>
        <taxon>Bacteria</taxon>
    </lineage>
</organism>
<feature type="signal peptide" evidence="7">
    <location>
        <begin position="1"/>
        <end position="25"/>
    </location>
</feature>
<dbReference type="PANTHER" id="PTHR22726">
    <property type="entry name" value="METALLOENDOPEPTIDASE OMA1"/>
    <property type="match status" value="1"/>
</dbReference>
<keyword evidence="2" id="KW-0479">Metal-binding</keyword>
<evidence type="ECO:0000313" key="9">
    <source>
        <dbReference type="EMBL" id="RII00731.1"/>
    </source>
</evidence>
<comment type="cofactor">
    <cofactor evidence="6">
        <name>Zn(2+)</name>
        <dbReference type="ChEBI" id="CHEBI:29105"/>
    </cofactor>
    <text evidence="6">Binds 1 zinc ion per subunit.</text>
</comment>
<dbReference type="InterPro" id="IPR051156">
    <property type="entry name" value="Mito/Outer_Membr_Metalloprot"/>
</dbReference>
<sequence length="253" mass="28938">MRSNNNKQKYWLLVFLSSFAFIAGCAPTYNPARGEQQWIVFSREEEIAIGQLAAEEVRAEFEICEERSQYLTRIGRKVAFVSSNIALPYSFQVIKEEEMNAFALPGGPVFMTSGLFDELDDDELAVILGHEIAHITARHGVERLQTHQLRQAFLLGAMVSGGEVGRMAYFAATALSIIMMGYSQEEELWTDRQGVKYAHRAGFDPWAKVRVLEMFREEERQKGLSRRWLSTHPPTAERIKLLKEYLTASKFDF</sequence>
<dbReference type="AlphaFoldDB" id="A0A399FX30"/>
<comment type="similarity">
    <text evidence="6">Belongs to the peptidase M48 family.</text>
</comment>